<sequence>MSAVALVMAVVQLAALAWLAVTAVRARASARGSWGWQPTDVLEAAFLAGGPGRVADTVLAVMHEGGLIRVTTAPGGSRVDVLRPTAREPVERAVLAAVGGDWSAPLAAVRAQVMRDPSVQEIGDSLAAAGLLYPPPVLRHWRRVALVFTLVVFATIPLSVLAAILTTAPGPALGILTAFVTLVVGGLAFAPRSARTTPAGREALRGLRARNPWAPPGTVAVGGAVAGVVAVAGVGELVDAALREQLMAVHRTPVSVYVPGTSTSYTESSSPAWCGSSGGGSSCGGGGGAGGEGGFSGGSSCGGSSGSSCGGSSGGSSCGGGSSS</sequence>
<dbReference type="InterPro" id="IPR026467">
    <property type="entry name" value="Ser/Gly_Cys_C_dom"/>
</dbReference>
<gene>
    <name evidence="3" type="ORF">ACFQLX_09480</name>
</gene>
<evidence type="ECO:0000313" key="3">
    <source>
        <dbReference type="EMBL" id="MFC7218398.1"/>
    </source>
</evidence>
<keyword evidence="2" id="KW-0472">Membrane</keyword>
<keyword evidence="4" id="KW-1185">Reference proteome</keyword>
<feature type="transmembrane region" description="Helical" evidence="2">
    <location>
        <begin position="219"/>
        <end position="242"/>
    </location>
</feature>
<feature type="region of interest" description="Disordered" evidence="1">
    <location>
        <begin position="294"/>
        <end position="324"/>
    </location>
</feature>
<feature type="transmembrane region" description="Helical" evidence="2">
    <location>
        <begin position="172"/>
        <end position="190"/>
    </location>
</feature>
<evidence type="ECO:0000256" key="2">
    <source>
        <dbReference type="SAM" id="Phobius"/>
    </source>
</evidence>
<dbReference type="EMBL" id="JBHSZO010000011">
    <property type="protein sequence ID" value="MFC7218398.1"/>
    <property type="molecule type" value="Genomic_DNA"/>
</dbReference>
<organism evidence="3 4">
    <name type="scientific">Streptomyces polyrhachis</name>
    <dbReference type="NCBI Taxonomy" id="1282885"/>
    <lineage>
        <taxon>Bacteria</taxon>
        <taxon>Bacillati</taxon>
        <taxon>Actinomycetota</taxon>
        <taxon>Actinomycetes</taxon>
        <taxon>Kitasatosporales</taxon>
        <taxon>Streptomycetaceae</taxon>
        <taxon>Streptomyces</taxon>
    </lineage>
</organism>
<evidence type="ECO:0000256" key="1">
    <source>
        <dbReference type="SAM" id="MobiDB-lite"/>
    </source>
</evidence>
<proteinExistence type="predicted"/>
<name>A0ABW2GCC8_9ACTN</name>
<evidence type="ECO:0000313" key="4">
    <source>
        <dbReference type="Proteomes" id="UP001596413"/>
    </source>
</evidence>
<dbReference type="Proteomes" id="UP001596413">
    <property type="component" value="Unassembled WGS sequence"/>
</dbReference>
<keyword evidence="2" id="KW-0812">Transmembrane</keyword>
<dbReference type="RefSeq" id="WP_386413749.1">
    <property type="nucleotide sequence ID" value="NZ_JBHSZO010000011.1"/>
</dbReference>
<feature type="transmembrane region" description="Helical" evidence="2">
    <location>
        <begin position="144"/>
        <end position="165"/>
    </location>
</feature>
<reference evidence="4" key="1">
    <citation type="journal article" date="2019" name="Int. J. Syst. Evol. Microbiol.">
        <title>The Global Catalogue of Microorganisms (GCM) 10K type strain sequencing project: providing services to taxonomists for standard genome sequencing and annotation.</title>
        <authorList>
            <consortium name="The Broad Institute Genomics Platform"/>
            <consortium name="The Broad Institute Genome Sequencing Center for Infectious Disease"/>
            <person name="Wu L."/>
            <person name="Ma J."/>
        </authorList>
    </citation>
    <scope>NUCLEOTIDE SEQUENCE [LARGE SCALE GENOMIC DNA]</scope>
    <source>
        <strain evidence="4">CGMCC 1.13681</strain>
    </source>
</reference>
<comment type="caution">
    <text evidence="3">The sequence shown here is derived from an EMBL/GenBank/DDBJ whole genome shotgun (WGS) entry which is preliminary data.</text>
</comment>
<accession>A0ABW2GCC8</accession>
<protein>
    <submittedName>
        <fullName evidence="3">TIGR04222 domain-containing membrane protein</fullName>
    </submittedName>
</protein>
<dbReference type="NCBIfam" id="TIGR04222">
    <property type="entry name" value="near_uncomplex"/>
    <property type="match status" value="1"/>
</dbReference>
<keyword evidence="2" id="KW-1133">Transmembrane helix</keyword>